<evidence type="ECO:0000313" key="1">
    <source>
        <dbReference type="EMBL" id="UPL16660.1"/>
    </source>
</evidence>
<reference evidence="1 2" key="1">
    <citation type="submission" date="2021-06" db="EMBL/GenBank/DDBJ databases">
        <title>Genome-based taxonomic framework of Microbacterium strains isolated from marine environment, the description of four new species and reclassification of four preexisting species.</title>
        <authorList>
            <person name="Lee S.D."/>
            <person name="Kim S.-M."/>
            <person name="Byeon Y.-S."/>
            <person name="Yang H.L."/>
            <person name="Kim I.S."/>
        </authorList>
    </citation>
    <scope>NUCLEOTIDE SEQUENCE [LARGE SCALE GENOMIC DNA]</scope>
    <source>
        <strain evidence="1 2">KSW4-10</strain>
    </source>
</reference>
<gene>
    <name evidence="1" type="ORF">KV397_02240</name>
</gene>
<name>A0ABY4IWJ7_9MICO</name>
<evidence type="ECO:0000313" key="2">
    <source>
        <dbReference type="Proteomes" id="UP000830631"/>
    </source>
</evidence>
<sequence>MRHRIPLPAELGAHFSVRDAEASGVGRKRHSARDLIRPYAGVRAAEAPASFVEHVECYVPRLRPGQRFAGRTALRLWGIPFPVHWTTAEPLDVAVDTGHSPPRTVGIRGRRIASGRAHSWEIGRVPVVDPVAAFFLCAAELTRVPMNVALEALITAADNYPGLHEGRPSVDVERIEQRLLEWGRFPGCGRIRRALPRVREGVESPKETETRMLLVDAGLPEPEIQHVVRAAGRAIARVDLAYPQWRIAIEYEGDGHRTSREQWRTDIRRQRDLEAAGWIVIRVTELDLRDGGAALVSLIRRAISSR</sequence>
<dbReference type="InterPro" id="IPR011335">
    <property type="entry name" value="Restrct_endonuc-II-like"/>
</dbReference>
<evidence type="ECO:0008006" key="3">
    <source>
        <dbReference type="Google" id="ProtNLM"/>
    </source>
</evidence>
<keyword evidence="2" id="KW-1185">Reference proteome</keyword>
<dbReference type="Gene3D" id="3.40.960.10">
    <property type="entry name" value="VSR Endonuclease"/>
    <property type="match status" value="1"/>
</dbReference>
<dbReference type="EMBL" id="CP078078">
    <property type="protein sequence ID" value="UPL16660.1"/>
    <property type="molecule type" value="Genomic_DNA"/>
</dbReference>
<dbReference type="SUPFAM" id="SSF52980">
    <property type="entry name" value="Restriction endonuclease-like"/>
    <property type="match status" value="1"/>
</dbReference>
<accession>A0ABY4IWJ7</accession>
<dbReference type="RefSeq" id="WP_261812062.1">
    <property type="nucleotide sequence ID" value="NZ_CP078078.1"/>
</dbReference>
<organism evidence="1 2">
    <name type="scientific">Microbacterium aurugineum</name>
    <dbReference type="NCBI Taxonomy" id="2851642"/>
    <lineage>
        <taxon>Bacteria</taxon>
        <taxon>Bacillati</taxon>
        <taxon>Actinomycetota</taxon>
        <taxon>Actinomycetes</taxon>
        <taxon>Micrococcales</taxon>
        <taxon>Microbacteriaceae</taxon>
        <taxon>Microbacterium</taxon>
    </lineage>
</organism>
<proteinExistence type="predicted"/>
<dbReference type="Proteomes" id="UP000830631">
    <property type="component" value="Chromosome"/>
</dbReference>
<protein>
    <recommendedName>
        <fullName evidence="3">DUF559 domain-containing protein</fullName>
    </recommendedName>
</protein>